<keyword evidence="2" id="KW-0902">Two-component regulatory system</keyword>
<evidence type="ECO:0000256" key="3">
    <source>
        <dbReference type="ARBA" id="ARBA00023015"/>
    </source>
</evidence>
<feature type="DNA-binding region" description="OmpR/PhoB-type" evidence="7">
    <location>
        <begin position="123"/>
        <end position="224"/>
    </location>
</feature>
<dbReference type="SMART" id="SM00448">
    <property type="entry name" value="REC"/>
    <property type="match status" value="1"/>
</dbReference>
<dbReference type="RefSeq" id="WP_053604344.1">
    <property type="nucleotide sequence ID" value="NZ_CP012600.1"/>
</dbReference>
<reference evidence="11" key="1">
    <citation type="submission" date="2015-08" db="EMBL/GenBank/DDBJ databases">
        <title>Genome sequencing project for genomic taxonomy and phylogenomics of Bacillus-like bacteria.</title>
        <authorList>
            <person name="Liu B."/>
            <person name="Wang J."/>
            <person name="Zhu Y."/>
            <person name="Liu G."/>
            <person name="Chen Q."/>
            <person name="Chen Z."/>
            <person name="Lan J."/>
            <person name="Che J."/>
            <person name="Ge C."/>
            <person name="Shi H."/>
            <person name="Pan Z."/>
            <person name="Liu X."/>
        </authorList>
    </citation>
    <scope>NUCLEOTIDE SEQUENCE [LARGE SCALE GENOMIC DNA]</scope>
    <source>
        <strain evidence="11">FJAT-4402</strain>
    </source>
</reference>
<dbReference type="GO" id="GO:0032993">
    <property type="term" value="C:protein-DNA complex"/>
    <property type="evidence" value="ECO:0007669"/>
    <property type="project" value="TreeGrafter"/>
</dbReference>
<evidence type="ECO:0000256" key="7">
    <source>
        <dbReference type="PROSITE-ProRule" id="PRU01091"/>
    </source>
</evidence>
<evidence type="ECO:0000259" key="9">
    <source>
        <dbReference type="PROSITE" id="PS51755"/>
    </source>
</evidence>
<dbReference type="GO" id="GO:0005829">
    <property type="term" value="C:cytosol"/>
    <property type="evidence" value="ECO:0007669"/>
    <property type="project" value="TreeGrafter"/>
</dbReference>
<evidence type="ECO:0000256" key="1">
    <source>
        <dbReference type="ARBA" id="ARBA00022553"/>
    </source>
</evidence>
<evidence type="ECO:0000313" key="11">
    <source>
        <dbReference type="Proteomes" id="UP000067625"/>
    </source>
</evidence>
<dbReference type="GO" id="GO:0000156">
    <property type="term" value="F:phosphorelay response regulator activity"/>
    <property type="evidence" value="ECO:0007669"/>
    <property type="project" value="TreeGrafter"/>
</dbReference>
<evidence type="ECO:0000256" key="6">
    <source>
        <dbReference type="PROSITE-ProRule" id="PRU00169"/>
    </source>
</evidence>
<evidence type="ECO:0000259" key="8">
    <source>
        <dbReference type="PROSITE" id="PS50110"/>
    </source>
</evidence>
<dbReference type="Proteomes" id="UP000067625">
    <property type="component" value="Chromosome"/>
</dbReference>
<evidence type="ECO:0000256" key="2">
    <source>
        <dbReference type="ARBA" id="ARBA00023012"/>
    </source>
</evidence>
<feature type="domain" description="Response regulatory" evidence="8">
    <location>
        <begin position="4"/>
        <end position="115"/>
    </location>
</feature>
<gene>
    <name evidence="10" type="ORF">AM592_13880</name>
</gene>
<dbReference type="InterPro" id="IPR036388">
    <property type="entry name" value="WH-like_DNA-bd_sf"/>
</dbReference>
<dbReference type="STRING" id="1441095.AM592_13880"/>
<dbReference type="InterPro" id="IPR001867">
    <property type="entry name" value="OmpR/PhoB-type_DNA-bd"/>
</dbReference>
<dbReference type="Gene3D" id="6.10.250.690">
    <property type="match status" value="1"/>
</dbReference>
<sequence length="224" mass="26238">MANHVVIVEDEKEIGEVIVEHLQEKGYRTTWIKSGEDLINYLEDCDLILLDVMLPGLDGFTIGSRIKSRHPNLPIILLTARSAIDDKLNGLEFADDYITKPFHPDELTARMEICLRRYDKKQESIIHIRHLKINLEGYEVFNLETDETIPLTETQFKLLFTMVKHANQILTKERLYELIWDQTYVEGDKTLSVHIRYLRKKIEKDPNHPLIIETIRGIGYRVKQ</sequence>
<dbReference type="GO" id="GO:0006355">
    <property type="term" value="P:regulation of DNA-templated transcription"/>
    <property type="evidence" value="ECO:0007669"/>
    <property type="project" value="InterPro"/>
</dbReference>
<evidence type="ECO:0000313" key="10">
    <source>
        <dbReference type="EMBL" id="ALC82546.1"/>
    </source>
</evidence>
<feature type="domain" description="OmpR/PhoB-type" evidence="9">
    <location>
        <begin position="123"/>
        <end position="224"/>
    </location>
</feature>
<dbReference type="OrthoDB" id="9802426at2"/>
<organism evidence="10 11">
    <name type="scientific">Bacillus gobiensis</name>
    <dbReference type="NCBI Taxonomy" id="1441095"/>
    <lineage>
        <taxon>Bacteria</taxon>
        <taxon>Bacillati</taxon>
        <taxon>Bacillota</taxon>
        <taxon>Bacilli</taxon>
        <taxon>Bacillales</taxon>
        <taxon>Bacillaceae</taxon>
        <taxon>Bacillus</taxon>
    </lineage>
</organism>
<protein>
    <submittedName>
        <fullName evidence="10">Chemotaxis protein CheY</fullName>
    </submittedName>
</protein>
<dbReference type="CDD" id="cd00383">
    <property type="entry name" value="trans_reg_C"/>
    <property type="match status" value="1"/>
</dbReference>
<feature type="modified residue" description="4-aspartylphosphate" evidence="6">
    <location>
        <position position="51"/>
    </location>
</feature>
<dbReference type="PATRIC" id="fig|1441095.3.peg.3048"/>
<dbReference type="Pfam" id="PF00072">
    <property type="entry name" value="Response_reg"/>
    <property type="match status" value="1"/>
</dbReference>
<dbReference type="Gene3D" id="3.40.50.2300">
    <property type="match status" value="1"/>
</dbReference>
<dbReference type="SUPFAM" id="SSF52172">
    <property type="entry name" value="CheY-like"/>
    <property type="match status" value="1"/>
</dbReference>
<dbReference type="Pfam" id="PF00486">
    <property type="entry name" value="Trans_reg_C"/>
    <property type="match status" value="1"/>
</dbReference>
<dbReference type="InterPro" id="IPR001789">
    <property type="entry name" value="Sig_transdc_resp-reg_receiver"/>
</dbReference>
<evidence type="ECO:0000256" key="4">
    <source>
        <dbReference type="ARBA" id="ARBA00023125"/>
    </source>
</evidence>
<dbReference type="GO" id="GO:0000976">
    <property type="term" value="F:transcription cis-regulatory region binding"/>
    <property type="evidence" value="ECO:0007669"/>
    <property type="project" value="TreeGrafter"/>
</dbReference>
<dbReference type="CDD" id="cd17574">
    <property type="entry name" value="REC_OmpR"/>
    <property type="match status" value="1"/>
</dbReference>
<keyword evidence="1 6" id="KW-0597">Phosphoprotein</keyword>
<dbReference type="PROSITE" id="PS51755">
    <property type="entry name" value="OMPR_PHOB"/>
    <property type="match status" value="1"/>
</dbReference>
<name>A0A0M3RA47_9BACI</name>
<dbReference type="PANTHER" id="PTHR48111">
    <property type="entry name" value="REGULATOR OF RPOS"/>
    <property type="match status" value="1"/>
</dbReference>
<keyword evidence="11" id="KW-1185">Reference proteome</keyword>
<dbReference type="Gene3D" id="1.10.10.10">
    <property type="entry name" value="Winged helix-like DNA-binding domain superfamily/Winged helix DNA-binding domain"/>
    <property type="match status" value="1"/>
</dbReference>
<accession>A0A0M3RA47</accession>
<proteinExistence type="predicted"/>
<keyword evidence="5" id="KW-0804">Transcription</keyword>
<dbReference type="PANTHER" id="PTHR48111:SF40">
    <property type="entry name" value="PHOSPHATE REGULON TRANSCRIPTIONAL REGULATORY PROTEIN PHOB"/>
    <property type="match status" value="1"/>
</dbReference>
<dbReference type="InterPro" id="IPR039420">
    <property type="entry name" value="WalR-like"/>
</dbReference>
<reference evidence="10 11" key="2">
    <citation type="journal article" date="2016" name="Int. J. Syst. Evol. Microbiol.">
        <title>Bacillus gobiensis sp. nov., isolated from a soil sample.</title>
        <authorList>
            <person name="Liu B."/>
            <person name="Liu G.H."/>
            <person name="Cetin S."/>
            <person name="Schumann P."/>
            <person name="Pan Z.Z."/>
            <person name="Chen Q.Q."/>
        </authorList>
    </citation>
    <scope>NUCLEOTIDE SEQUENCE [LARGE SCALE GENOMIC DNA]</scope>
    <source>
        <strain evidence="10 11">FJAT-4402</strain>
    </source>
</reference>
<dbReference type="EMBL" id="CP012600">
    <property type="protein sequence ID" value="ALC82546.1"/>
    <property type="molecule type" value="Genomic_DNA"/>
</dbReference>
<dbReference type="PROSITE" id="PS50110">
    <property type="entry name" value="RESPONSE_REGULATORY"/>
    <property type="match status" value="1"/>
</dbReference>
<keyword evidence="4 7" id="KW-0238">DNA-binding</keyword>
<dbReference type="SMART" id="SM00862">
    <property type="entry name" value="Trans_reg_C"/>
    <property type="match status" value="1"/>
</dbReference>
<dbReference type="InterPro" id="IPR011006">
    <property type="entry name" value="CheY-like_superfamily"/>
</dbReference>
<keyword evidence="3" id="KW-0805">Transcription regulation</keyword>
<dbReference type="AlphaFoldDB" id="A0A0M3RA47"/>
<evidence type="ECO:0000256" key="5">
    <source>
        <dbReference type="ARBA" id="ARBA00023163"/>
    </source>
</evidence>